<organism evidence="6 7">
    <name type="scientific">Helicobacter bizzozeronii (strain CIII-1)</name>
    <dbReference type="NCBI Taxonomy" id="1002804"/>
    <lineage>
        <taxon>Bacteria</taxon>
        <taxon>Pseudomonadati</taxon>
        <taxon>Campylobacterota</taxon>
        <taxon>Epsilonproteobacteria</taxon>
        <taxon>Campylobacterales</taxon>
        <taxon>Helicobacteraceae</taxon>
        <taxon>Helicobacter</taxon>
    </lineage>
</organism>
<keyword evidence="3" id="KW-0067">ATP-binding</keyword>
<dbReference type="Gene3D" id="3.40.50.300">
    <property type="entry name" value="P-loop containing nucleotide triphosphate hydrolases"/>
    <property type="match status" value="1"/>
</dbReference>
<dbReference type="KEGG" id="hbi:HBZC1_09310"/>
<feature type="domain" description="FtsK" evidence="4">
    <location>
        <begin position="401"/>
        <end position="467"/>
    </location>
</feature>
<comment type="similarity">
    <text evidence="1">Belongs to the TrbE/VirB4 family.</text>
</comment>
<evidence type="ECO:0000259" key="4">
    <source>
        <dbReference type="Pfam" id="PF01580"/>
    </source>
</evidence>
<dbReference type="PANTHER" id="PTHR30121">
    <property type="entry name" value="UNCHARACTERIZED PROTEIN YJGR-RELATED"/>
    <property type="match status" value="1"/>
</dbReference>
<dbReference type="Pfam" id="PF01580">
    <property type="entry name" value="FtsK_SpoIIIE"/>
    <property type="match status" value="1"/>
</dbReference>
<dbReference type="InterPro" id="IPR027417">
    <property type="entry name" value="P-loop_NTPase"/>
</dbReference>
<dbReference type="AlphaFoldDB" id="F8KSY3"/>
<dbReference type="SUPFAM" id="SSF52540">
    <property type="entry name" value="P-loop containing nucleoside triphosphate hydrolases"/>
    <property type="match status" value="1"/>
</dbReference>
<gene>
    <name evidence="6" type="ordered locus">HBZC1_09310</name>
</gene>
<protein>
    <submittedName>
        <fullName evidence="6">ATPase provides energy for both assembly of type IV secretion complex and secretion of T-DNA complex (VirB4)</fullName>
    </submittedName>
</protein>
<evidence type="ECO:0000313" key="7">
    <source>
        <dbReference type="Proteomes" id="UP000008387"/>
    </source>
</evidence>
<accession>F8KSY3</accession>
<dbReference type="RefSeq" id="WP_013890370.1">
    <property type="nucleotide sequence ID" value="NC_015674.1"/>
</dbReference>
<dbReference type="STRING" id="1002804.HBZC1_09310"/>
<evidence type="ECO:0000256" key="1">
    <source>
        <dbReference type="ARBA" id="ARBA00006512"/>
    </source>
</evidence>
<proteinExistence type="inferred from homology"/>
<keyword evidence="2" id="KW-0547">Nucleotide-binding</keyword>
<name>F8KSY3_HELBC</name>
<evidence type="ECO:0000259" key="5">
    <source>
        <dbReference type="Pfam" id="PF03135"/>
    </source>
</evidence>
<reference evidence="6 7" key="1">
    <citation type="journal article" date="2011" name="J. Bacteriol.">
        <title>Genome sequence of Helicobacter bizzozeronii strain CIII-1, an isolate from human gastric mucosa.</title>
        <authorList>
            <person name="Schott T."/>
            <person name="Rossi M."/>
            <person name="Hanninen M.L."/>
        </authorList>
    </citation>
    <scope>NUCLEOTIDE SEQUENCE [LARGE SCALE GENOMIC DNA]</scope>
    <source>
        <strain evidence="6 7">CIII-1</strain>
    </source>
</reference>
<evidence type="ECO:0000256" key="3">
    <source>
        <dbReference type="ARBA" id="ARBA00022840"/>
    </source>
</evidence>
<sequence length="796" mass="90447">MLNGLWQFLRNKSLDLFLGALPKVYSLAEENNILGLYDAHFLLTKQEQLVGILQIEGLSATAMLAKDLEGYFDHKKNALEQLQGVVLRIYTQRQKVQLQQNQQINNPYAQTIINHFESKGIYENTYYLILETTTNPIKGFFEKKKLKLTTSTQKSHPQESYAHKVSLLTQNIAQITHALKDFKPTQLSAVQALNFYARFINGVDLPLQPSLGFLEDSYIAANIHFHKDHYIQDRNGALTYKRILGIKAYGSKTITSIALSTLLHQEKELEIIFSIEPLGLPESLSFVQEKIRLSWSALVRAELQNYHELIKAKRLCLQKCTLNIILSSPNLPTLNQQTQEVLSLLSNEHLIAVVETLGLKPAYFSFFPGRLNLNPRLRHQSTQALACLIVFEKPNRGFKSNSWGPMPLSVFKNLDHSPYLFNFHNQEVRYQAHSTLKANGHTMIIGATGAGKTTLMGFLMMSALKYSNLNILALDRAYGLFSYTHYFGGTYNSGEQFAINPLSLPFSQQNQDFLHAFYAAMLNVPLDSPHQADIQERNAILKALKSLYATLPPQSFNLQDFKEALTHTPKLTLSLEPYLNNPLFNALEDSLEFKTPIMTINMDAISPNPKDLGLLAYYIFYKIFHLALQRDQGFLLFVDEFKSYAQNEVLNEHINTLITQARKANGVVVLALQDINQLHTIKNAQSFVKNMGTLLFYPQKNMDSTALSRDFGIQLSNMEKHFLENTPVHAHQILVKNMGDGSSNIIDISLESLGPYLPIFSSNPSHAQYLQTLMQEHPHNWREVLLQENKHNPTFS</sequence>
<dbReference type="InterPro" id="IPR002543">
    <property type="entry name" value="FtsK_dom"/>
</dbReference>
<keyword evidence="7" id="KW-1185">Reference proteome</keyword>
<dbReference type="Pfam" id="PF03135">
    <property type="entry name" value="CagE_TrbE_VirB"/>
    <property type="match status" value="1"/>
</dbReference>
<evidence type="ECO:0000313" key="6">
    <source>
        <dbReference type="EMBL" id="CCB79917.1"/>
    </source>
</evidence>
<evidence type="ECO:0000256" key="2">
    <source>
        <dbReference type="ARBA" id="ARBA00022741"/>
    </source>
</evidence>
<dbReference type="EMBL" id="FR871757">
    <property type="protein sequence ID" value="CCB79917.1"/>
    <property type="molecule type" value="Genomic_DNA"/>
</dbReference>
<dbReference type="InterPro" id="IPR051162">
    <property type="entry name" value="T4SS_component"/>
</dbReference>
<dbReference type="Proteomes" id="UP000008387">
    <property type="component" value="Chromosome"/>
</dbReference>
<dbReference type="GO" id="GO:0003677">
    <property type="term" value="F:DNA binding"/>
    <property type="evidence" value="ECO:0007669"/>
    <property type="project" value="InterPro"/>
</dbReference>
<feature type="domain" description="CagE TrbE VirB component of type IV transporter system central" evidence="5">
    <location>
        <begin position="178"/>
        <end position="376"/>
    </location>
</feature>
<dbReference type="eggNOG" id="COG3451">
    <property type="taxonomic scope" value="Bacteria"/>
</dbReference>
<dbReference type="InterPro" id="IPR018145">
    <property type="entry name" value="CagE_TrbE_VirB_cntrl_dom"/>
</dbReference>
<dbReference type="PANTHER" id="PTHR30121:SF12">
    <property type="entry name" value="TYPE IV SECRETION SYSTEM PROTEIN CAGE"/>
    <property type="match status" value="1"/>
</dbReference>
<dbReference type="GO" id="GO:0005524">
    <property type="term" value="F:ATP binding"/>
    <property type="evidence" value="ECO:0007669"/>
    <property type="project" value="UniProtKB-KW"/>
</dbReference>
<dbReference type="HOGENOM" id="CLU_023569_0_0_7"/>